<sequence>MTQLRHLALSIEEHDHDDFFWTILETMTDHAGWSEHSSAVHGFRTWKEAWNAGNVEYLKLVKDPRVGPRFRAAAPT</sequence>
<evidence type="ECO:0000313" key="1">
    <source>
        <dbReference type="EMBL" id="TPG28342.1"/>
    </source>
</evidence>
<reference evidence="1 2" key="1">
    <citation type="journal article" date="2019" name="Environ. Microbiol.">
        <title>Species interactions and distinct microbial communities in high Arctic permafrost affected cryosols are associated with the CH4 and CO2 gas fluxes.</title>
        <authorList>
            <person name="Altshuler I."/>
            <person name="Hamel J."/>
            <person name="Turney S."/>
            <person name="Magnuson E."/>
            <person name="Levesque R."/>
            <person name="Greer C."/>
            <person name="Whyte L.G."/>
        </authorList>
    </citation>
    <scope>NUCLEOTIDE SEQUENCE [LARGE SCALE GENOMIC DNA]</scope>
    <source>
        <strain evidence="1 2">S06.C</strain>
    </source>
</reference>
<protein>
    <submittedName>
        <fullName evidence="1">Uncharacterized protein</fullName>
    </submittedName>
</protein>
<comment type="caution">
    <text evidence="1">The sequence shown here is derived from an EMBL/GenBank/DDBJ whole genome shotgun (WGS) entry which is preliminary data.</text>
</comment>
<proteinExistence type="predicted"/>
<organism evidence="1 2">
    <name type="scientific">Variovorax guangxiensis</name>
    <dbReference type="NCBI Taxonomy" id="1775474"/>
    <lineage>
        <taxon>Bacteria</taxon>
        <taxon>Pseudomonadati</taxon>
        <taxon>Pseudomonadota</taxon>
        <taxon>Betaproteobacteria</taxon>
        <taxon>Burkholderiales</taxon>
        <taxon>Comamonadaceae</taxon>
        <taxon>Variovorax</taxon>
    </lineage>
</organism>
<dbReference type="RefSeq" id="WP_140839743.1">
    <property type="nucleotide sequence ID" value="NZ_RCZI01000002.1"/>
</dbReference>
<evidence type="ECO:0000313" key="2">
    <source>
        <dbReference type="Proteomes" id="UP000319212"/>
    </source>
</evidence>
<gene>
    <name evidence="1" type="ORF">EAH82_05875</name>
</gene>
<accession>A0A502DVI1</accession>
<dbReference type="AlphaFoldDB" id="A0A502DVI1"/>
<dbReference type="Proteomes" id="UP000319212">
    <property type="component" value="Unassembled WGS sequence"/>
</dbReference>
<dbReference type="EMBL" id="RCZI01000002">
    <property type="protein sequence ID" value="TPG28342.1"/>
    <property type="molecule type" value="Genomic_DNA"/>
</dbReference>
<name>A0A502DVI1_9BURK</name>